<dbReference type="InterPro" id="IPR036291">
    <property type="entry name" value="NAD(P)-bd_dom_sf"/>
</dbReference>
<keyword evidence="3" id="KW-1185">Reference proteome</keyword>
<dbReference type="Proteomes" id="UP000037558">
    <property type="component" value="Unassembled WGS sequence"/>
</dbReference>
<protein>
    <recommendedName>
        <fullName evidence="1">Alcohol dehydrogenase-like N-terminal domain-containing protein</fullName>
    </recommendedName>
</protein>
<dbReference type="SUPFAM" id="SSF50129">
    <property type="entry name" value="GroES-like"/>
    <property type="match status" value="1"/>
</dbReference>
<organism evidence="2 3">
    <name type="scientific">Priestia koreensis</name>
    <dbReference type="NCBI Taxonomy" id="284581"/>
    <lineage>
        <taxon>Bacteria</taxon>
        <taxon>Bacillati</taxon>
        <taxon>Bacillota</taxon>
        <taxon>Bacilli</taxon>
        <taxon>Bacillales</taxon>
        <taxon>Bacillaceae</taxon>
        <taxon>Priestia</taxon>
    </lineage>
</organism>
<reference evidence="3" key="1">
    <citation type="submission" date="2015-08" db="EMBL/GenBank/DDBJ databases">
        <title>Fjat-14210 dsm16467.</title>
        <authorList>
            <person name="Liu B."/>
            <person name="Wang J."/>
            <person name="Zhu Y."/>
            <person name="Liu G."/>
            <person name="Chen Q."/>
            <person name="Chen Z."/>
            <person name="Lan J."/>
            <person name="Che J."/>
            <person name="Ge C."/>
            <person name="Shi H."/>
            <person name="Pan Z."/>
            <person name="Liu X."/>
        </authorList>
    </citation>
    <scope>NUCLEOTIDE SEQUENCE [LARGE SCALE GENOMIC DNA]</scope>
    <source>
        <strain evidence="3">DSM 16467</strain>
    </source>
</reference>
<dbReference type="Pfam" id="PF08240">
    <property type="entry name" value="ADH_N"/>
    <property type="match status" value="1"/>
</dbReference>
<dbReference type="PANTHER" id="PTHR45033">
    <property type="match status" value="1"/>
</dbReference>
<dbReference type="Gene3D" id="3.90.180.10">
    <property type="entry name" value="Medium-chain alcohol dehydrogenases, catalytic domain"/>
    <property type="match status" value="1"/>
</dbReference>
<feature type="domain" description="Alcohol dehydrogenase-like N-terminal" evidence="1">
    <location>
        <begin position="51"/>
        <end position="126"/>
    </location>
</feature>
<evidence type="ECO:0000313" key="2">
    <source>
        <dbReference type="EMBL" id="KOO46497.1"/>
    </source>
</evidence>
<name>A0A0M0L6M2_9BACI</name>
<proteinExistence type="predicted"/>
<dbReference type="InterPro" id="IPR013154">
    <property type="entry name" value="ADH-like_N"/>
</dbReference>
<evidence type="ECO:0000259" key="1">
    <source>
        <dbReference type="Pfam" id="PF08240"/>
    </source>
</evidence>
<dbReference type="AlphaFoldDB" id="A0A0M0L6M2"/>
<dbReference type="STRING" id="284581.AMD01_11780"/>
<sequence>MRSLVAINPNKKESIEYTELGTVRFGEVNILFGAIDCDQPTFDTKSDKNNEYVLVRVTAFSCNYRDKALLVENYNSIIRSDRLFVPFGSEFSAEVVAVGKGVDEFEIGDGVISDCSYPYSGKEGVLPGVATNFASMGWLRLHKKKLIKKPNTLTESEGACFSLGAQTAAGMIRRSGILENGGNPLVLSARSNTSLFIIKQLLSYGVTPLCLSTSGWNEEEIQAIQPSRVMSLSSALNNEGNCMSDQQITHVFDPFFDMNIGYALHFLQTGGTYITCGIRDQHPLLSNETPKDAEATVRGALEMSIVKNVAILGNCLGSREDLEGAIQLQTKSEMGIIIDEEYRIEQGVEFIQRSFFDSARFGKCVLLYSN</sequence>
<gene>
    <name evidence="2" type="ORF">AMD01_11780</name>
</gene>
<dbReference type="OrthoDB" id="9787435at2"/>
<dbReference type="SUPFAM" id="SSF51735">
    <property type="entry name" value="NAD(P)-binding Rossmann-fold domains"/>
    <property type="match status" value="1"/>
</dbReference>
<dbReference type="PATRIC" id="fig|284581.3.peg.2473"/>
<dbReference type="RefSeq" id="WP_053401592.1">
    <property type="nucleotide sequence ID" value="NZ_LILC01000013.1"/>
</dbReference>
<dbReference type="EMBL" id="LILC01000013">
    <property type="protein sequence ID" value="KOO46497.1"/>
    <property type="molecule type" value="Genomic_DNA"/>
</dbReference>
<comment type="caution">
    <text evidence="2">The sequence shown here is derived from an EMBL/GenBank/DDBJ whole genome shotgun (WGS) entry which is preliminary data.</text>
</comment>
<accession>A0A0M0L6M2</accession>
<dbReference type="PANTHER" id="PTHR45033:SF2">
    <property type="entry name" value="ZINC-TYPE ALCOHOL DEHYDROGENASE-LIKE PROTEIN C1773.06C"/>
    <property type="match status" value="1"/>
</dbReference>
<evidence type="ECO:0000313" key="3">
    <source>
        <dbReference type="Proteomes" id="UP000037558"/>
    </source>
</evidence>
<dbReference type="InterPro" id="IPR052711">
    <property type="entry name" value="Zinc_ADH-like"/>
</dbReference>
<dbReference type="InterPro" id="IPR011032">
    <property type="entry name" value="GroES-like_sf"/>
</dbReference>